<feature type="region of interest" description="Disordered" evidence="7">
    <location>
        <begin position="850"/>
        <end position="1112"/>
    </location>
</feature>
<evidence type="ECO:0000259" key="9">
    <source>
        <dbReference type="SMART" id="SM01320"/>
    </source>
</evidence>
<reference evidence="10" key="2">
    <citation type="journal article" date="2023" name="IMA Fungus">
        <title>Comparative genomic study of the Penicillium genus elucidates a diverse pangenome and 15 lateral gene transfer events.</title>
        <authorList>
            <person name="Petersen C."/>
            <person name="Sorensen T."/>
            <person name="Nielsen M.R."/>
            <person name="Sondergaard T.E."/>
            <person name="Sorensen J.L."/>
            <person name="Fitzpatrick D.A."/>
            <person name="Frisvad J.C."/>
            <person name="Nielsen K.L."/>
        </authorList>
    </citation>
    <scope>NUCLEOTIDE SEQUENCE</scope>
    <source>
        <strain evidence="10">IBT 21917</strain>
    </source>
</reference>
<feature type="transmembrane region" description="Helical" evidence="8">
    <location>
        <begin position="425"/>
        <end position="450"/>
    </location>
</feature>
<feature type="compositionally biased region" description="Basic and acidic residues" evidence="7">
    <location>
        <begin position="887"/>
        <end position="896"/>
    </location>
</feature>
<feature type="compositionally biased region" description="Polar residues" evidence="7">
    <location>
        <begin position="1014"/>
        <end position="1035"/>
    </location>
</feature>
<dbReference type="Pfam" id="PF14558">
    <property type="entry name" value="TRP_N"/>
    <property type="match status" value="1"/>
</dbReference>
<evidence type="ECO:0000256" key="5">
    <source>
        <dbReference type="ARBA" id="ARBA00022989"/>
    </source>
</evidence>
<keyword evidence="3 8" id="KW-0812">Transmembrane</keyword>
<dbReference type="Pfam" id="PF06011">
    <property type="entry name" value="TRP"/>
    <property type="match status" value="1"/>
</dbReference>
<keyword evidence="4" id="KW-0732">Signal</keyword>
<feature type="compositionally biased region" description="Polar residues" evidence="7">
    <location>
        <begin position="1042"/>
        <end position="1054"/>
    </location>
</feature>
<protein>
    <recommendedName>
        <fullName evidence="9">ML-like domain-containing protein</fullName>
    </recommendedName>
</protein>
<feature type="transmembrane region" description="Helical" evidence="8">
    <location>
        <begin position="456"/>
        <end position="477"/>
    </location>
</feature>
<gene>
    <name evidence="10" type="ORF">N7492_004112</name>
</gene>
<dbReference type="InterPro" id="IPR040241">
    <property type="entry name" value="TRP_Flc/Pkd2-like"/>
</dbReference>
<feature type="transmembrane region" description="Helical" evidence="8">
    <location>
        <begin position="245"/>
        <end position="267"/>
    </location>
</feature>
<evidence type="ECO:0000256" key="1">
    <source>
        <dbReference type="ARBA" id="ARBA00004141"/>
    </source>
</evidence>
<evidence type="ECO:0000256" key="3">
    <source>
        <dbReference type="ARBA" id="ARBA00022692"/>
    </source>
</evidence>
<dbReference type="OrthoDB" id="5312224at2759"/>
<proteinExistence type="inferred from homology"/>
<evidence type="ECO:0000256" key="2">
    <source>
        <dbReference type="ARBA" id="ARBA00010642"/>
    </source>
</evidence>
<dbReference type="GO" id="GO:0016020">
    <property type="term" value="C:membrane"/>
    <property type="evidence" value="ECO:0007669"/>
    <property type="project" value="UniProtKB-SubCell"/>
</dbReference>
<dbReference type="InterPro" id="IPR032800">
    <property type="entry name" value="TRP_N"/>
</dbReference>
<dbReference type="AlphaFoldDB" id="A0A9W9IN85"/>
<feature type="transmembrane region" description="Helical" evidence="8">
    <location>
        <begin position="599"/>
        <end position="621"/>
    </location>
</feature>
<feature type="compositionally biased region" description="Basic and acidic residues" evidence="7">
    <location>
        <begin position="823"/>
        <end position="837"/>
    </location>
</feature>
<dbReference type="InterPro" id="IPR010308">
    <property type="entry name" value="TRP_C"/>
</dbReference>
<reference evidence="10" key="1">
    <citation type="submission" date="2022-11" db="EMBL/GenBank/DDBJ databases">
        <authorList>
            <person name="Petersen C."/>
        </authorList>
    </citation>
    <scope>NUCLEOTIDE SEQUENCE</scope>
    <source>
        <strain evidence="10">IBT 21917</strain>
    </source>
</reference>
<feature type="transmembrane region" description="Helical" evidence="8">
    <location>
        <begin position="536"/>
        <end position="556"/>
    </location>
</feature>
<evidence type="ECO:0000256" key="8">
    <source>
        <dbReference type="SAM" id="Phobius"/>
    </source>
</evidence>
<dbReference type="PANTHER" id="PTHR31145:SF6">
    <property type="entry name" value="INTEGRAL MEMBRANE PROTEIN (AFU_ORTHOLOGUE AFUA_7G01610)"/>
    <property type="match status" value="1"/>
</dbReference>
<evidence type="ECO:0000313" key="10">
    <source>
        <dbReference type="EMBL" id="KAJ5180902.1"/>
    </source>
</evidence>
<dbReference type="GO" id="GO:0055085">
    <property type="term" value="P:transmembrane transport"/>
    <property type="evidence" value="ECO:0007669"/>
    <property type="project" value="TreeGrafter"/>
</dbReference>
<evidence type="ECO:0000256" key="6">
    <source>
        <dbReference type="ARBA" id="ARBA00023136"/>
    </source>
</evidence>
<feature type="transmembrane region" description="Helical" evidence="8">
    <location>
        <begin position="288"/>
        <end position="307"/>
    </location>
</feature>
<comment type="similarity">
    <text evidence="2">Belongs to the transient receptor potential (TRP) ion channel family.</text>
</comment>
<dbReference type="EMBL" id="JAPQKO010000002">
    <property type="protein sequence ID" value="KAJ5180902.1"/>
    <property type="molecule type" value="Genomic_DNA"/>
</dbReference>
<feature type="compositionally biased region" description="Basic and acidic residues" evidence="7">
    <location>
        <begin position="942"/>
        <end position="954"/>
    </location>
</feature>
<evidence type="ECO:0000313" key="11">
    <source>
        <dbReference type="Proteomes" id="UP001146351"/>
    </source>
</evidence>
<feature type="compositionally biased region" description="Polar residues" evidence="7">
    <location>
        <begin position="1077"/>
        <end position="1095"/>
    </location>
</feature>
<evidence type="ECO:0000256" key="4">
    <source>
        <dbReference type="ARBA" id="ARBA00022729"/>
    </source>
</evidence>
<feature type="transmembrane region" description="Helical" evidence="8">
    <location>
        <begin position="568"/>
        <end position="587"/>
    </location>
</feature>
<evidence type="ECO:0000256" key="7">
    <source>
        <dbReference type="SAM" id="MobiDB-lite"/>
    </source>
</evidence>
<comment type="caution">
    <text evidence="10">The sequence shown here is derived from an EMBL/GenBank/DDBJ whole genome shotgun (WGS) entry which is preliminary data.</text>
</comment>
<accession>A0A9W9IN85</accession>
<feature type="compositionally biased region" description="Polar residues" evidence="7">
    <location>
        <begin position="982"/>
        <end position="1001"/>
    </location>
</feature>
<organism evidence="10 11">
    <name type="scientific">Penicillium capsulatum</name>
    <dbReference type="NCBI Taxonomy" id="69766"/>
    <lineage>
        <taxon>Eukaryota</taxon>
        <taxon>Fungi</taxon>
        <taxon>Dikarya</taxon>
        <taxon>Ascomycota</taxon>
        <taxon>Pezizomycotina</taxon>
        <taxon>Eurotiomycetes</taxon>
        <taxon>Eurotiomycetidae</taxon>
        <taxon>Eurotiales</taxon>
        <taxon>Aspergillaceae</taxon>
        <taxon>Penicillium</taxon>
    </lineage>
</organism>
<dbReference type="Proteomes" id="UP001146351">
    <property type="component" value="Unassembled WGS sequence"/>
</dbReference>
<comment type="subcellular location">
    <subcellularLocation>
        <location evidence="1">Membrane</location>
        <topology evidence="1">Multi-pass membrane protein</topology>
    </subcellularLocation>
</comment>
<dbReference type="SMART" id="SM01320">
    <property type="entry name" value="TRP_N"/>
    <property type="match status" value="1"/>
</dbReference>
<feature type="transmembrane region" description="Helical" evidence="8">
    <location>
        <begin position="380"/>
        <end position="404"/>
    </location>
</feature>
<keyword evidence="6 8" id="KW-0472">Membrane</keyword>
<feature type="compositionally biased region" description="Basic and acidic residues" evidence="7">
    <location>
        <begin position="1056"/>
        <end position="1067"/>
    </location>
</feature>
<name>A0A9W9IN85_9EURO</name>
<feature type="region of interest" description="Disordered" evidence="7">
    <location>
        <begin position="1"/>
        <end position="32"/>
    </location>
</feature>
<feature type="region of interest" description="Disordered" evidence="7">
    <location>
        <begin position="742"/>
        <end position="837"/>
    </location>
</feature>
<feature type="domain" description="ML-like" evidence="9">
    <location>
        <begin position="58"/>
        <end position="241"/>
    </location>
</feature>
<sequence>MWHDSTRSRRGAASLDDPSATQGRQWRDTSKRRRPGRSWRLGWWTALVCTVLLSASPAAAALLEFENCLSQSIRSSEPLQLQYVPLDVAVTFNQTDPLRPLNITIYGNVSGTADRRADYPSMNDPSWNNTNSTVGKIVDLSSENYKYSTLLTTFNILSFTPYSHPSRFCDSLTQGECPLGPVFDYNLSDLSTLRAFSVEHDLAAAYRFSTITPTLILRSGDASAAQLACVSVPITPDFGTPLKNALAYVPLVILILVGIATITAAVYTPWGTTDIFRWTSNYGRDEDVLRLVTPGFADCLQYLQYVVLTGALSLDYPGYFQPAVSHGAWSALMFNQSFVHPDGGYNPIKDGVYAVNGTYGLDRMTQLVGMASTQDVWPGMIVWLLVILVSVTIVIQIGFVLRWLHREWANSPEQDLRSKNMPFTIGNVIRIIYNYLFLPIISLSFFQMVVASGAPAYSVALAALVIVVLICFFIWFARVLISTRPKAHLFDDLPTVLLYGPLYNTYCDDAAAFAMVPIFLNFARGVAIGALQPSGIAQVVLLAICEVVSVLTLVAFRPYPGPTHMNLYQCIFSFIRFLTIILSVVFVPSLTVSTAARGWIGYVILVLHALVLIFGFFLNALQTLIEVLARLAGAGGATRGGLAKVFGMRQLSRRVPQRDITRQSLGSEAAMLANVDGRMSSQFEGSRPRSVSGSSALLLNRATASEGRTSGILDYASSHGGGSHSRAPSGNLYTSSPTAYTGAAVASPSPSSSTFISAQPRDPYYRPPRPGRRPPQAGSSDRPKRSSRIFMKSSRPAYEEDEPGDPAPVSGRGTPVPAYLPAPKDDMELEDPRQRKDYAVREVDFYYRVRGPPLSHTGTRKLKTGPADPTGPVSSATGWFRGLFQGKTKDKGKGFEVVRSARAPPPGLFPEGDYNEPYQDDPEDAAAGGHSRTVSAGGVPYRDSEGDHPRHSSDVHSPVLPQVNSVGGIELPSRSGSRRSEMSPNNNPRNAQDTPAVTDTAPSPPRAGADTSHSDQLQPDSSPTARLPFSGSSSPSRERGQSVASTAGSIASSHKTGRERGGTRSERPSSMGYVAQYRTQDNIHQASPDQPSFTGSAAELVDEQHPHGGQQL</sequence>
<dbReference type="PANTHER" id="PTHR31145">
    <property type="entry name" value="INTEGRAL MEMBRANE PROTEIN (AFU_ORTHOLOGUE AFUA_7G01610)"/>
    <property type="match status" value="1"/>
</dbReference>
<feature type="transmembrane region" description="Helical" evidence="8">
    <location>
        <begin position="41"/>
        <end position="63"/>
    </location>
</feature>
<keyword evidence="11" id="KW-1185">Reference proteome</keyword>
<keyword evidence="5 8" id="KW-1133">Transmembrane helix</keyword>